<sequence>MTVLESTNEDRIHEHWGRAKNTDFFLFTLDPFHFLPSSPTLLQTQIPRPSHHHPFSSSNFKFNFKFISSTCKLISLTLICTQHTSNFQSQ</sequence>
<gene>
    <name evidence="1" type="ORF">LR48_Vigan569s000800</name>
</gene>
<evidence type="ECO:0000313" key="2">
    <source>
        <dbReference type="Proteomes" id="UP000053144"/>
    </source>
</evidence>
<protein>
    <submittedName>
        <fullName evidence="1">Uncharacterized protein</fullName>
    </submittedName>
</protein>
<dbReference type="Gramene" id="KOM28737">
    <property type="protein sequence ID" value="KOM28737"/>
    <property type="gene ID" value="LR48_Vigan569s000800"/>
</dbReference>
<organism evidence="1 2">
    <name type="scientific">Phaseolus angularis</name>
    <name type="common">Azuki bean</name>
    <name type="synonym">Vigna angularis</name>
    <dbReference type="NCBI Taxonomy" id="3914"/>
    <lineage>
        <taxon>Eukaryota</taxon>
        <taxon>Viridiplantae</taxon>
        <taxon>Streptophyta</taxon>
        <taxon>Embryophyta</taxon>
        <taxon>Tracheophyta</taxon>
        <taxon>Spermatophyta</taxon>
        <taxon>Magnoliopsida</taxon>
        <taxon>eudicotyledons</taxon>
        <taxon>Gunneridae</taxon>
        <taxon>Pentapetalae</taxon>
        <taxon>rosids</taxon>
        <taxon>fabids</taxon>
        <taxon>Fabales</taxon>
        <taxon>Fabaceae</taxon>
        <taxon>Papilionoideae</taxon>
        <taxon>50 kb inversion clade</taxon>
        <taxon>NPAAA clade</taxon>
        <taxon>indigoferoid/millettioid clade</taxon>
        <taxon>Phaseoleae</taxon>
        <taxon>Vigna</taxon>
    </lineage>
</organism>
<proteinExistence type="predicted"/>
<evidence type="ECO:0000313" key="1">
    <source>
        <dbReference type="EMBL" id="KOM28737.1"/>
    </source>
</evidence>
<accession>A0A0L9TDZ5</accession>
<dbReference type="AlphaFoldDB" id="A0A0L9TDZ5"/>
<name>A0A0L9TDZ5_PHAAN</name>
<reference evidence="2" key="1">
    <citation type="journal article" date="2015" name="Proc. Natl. Acad. Sci. U.S.A.">
        <title>Genome sequencing of adzuki bean (Vigna angularis) provides insight into high starch and low fat accumulation and domestication.</title>
        <authorList>
            <person name="Yang K."/>
            <person name="Tian Z."/>
            <person name="Chen C."/>
            <person name="Luo L."/>
            <person name="Zhao B."/>
            <person name="Wang Z."/>
            <person name="Yu L."/>
            <person name="Li Y."/>
            <person name="Sun Y."/>
            <person name="Li W."/>
            <person name="Chen Y."/>
            <person name="Li Y."/>
            <person name="Zhang Y."/>
            <person name="Ai D."/>
            <person name="Zhao J."/>
            <person name="Shang C."/>
            <person name="Ma Y."/>
            <person name="Wu B."/>
            <person name="Wang M."/>
            <person name="Gao L."/>
            <person name="Sun D."/>
            <person name="Zhang P."/>
            <person name="Guo F."/>
            <person name="Wang W."/>
            <person name="Li Y."/>
            <person name="Wang J."/>
            <person name="Varshney R.K."/>
            <person name="Wang J."/>
            <person name="Ling H.Q."/>
            <person name="Wan P."/>
        </authorList>
    </citation>
    <scope>NUCLEOTIDE SEQUENCE</scope>
    <source>
        <strain evidence="2">cv. Jingnong 6</strain>
    </source>
</reference>
<dbReference type="Proteomes" id="UP000053144">
    <property type="component" value="Unassembled WGS sequence"/>
</dbReference>
<dbReference type="EMBL" id="KQ258447">
    <property type="protein sequence ID" value="KOM28737.1"/>
    <property type="molecule type" value="Genomic_DNA"/>
</dbReference>